<proteinExistence type="predicted"/>
<reference evidence="1" key="1">
    <citation type="submission" date="2023-10" db="EMBL/GenBank/DDBJ databases">
        <title>Characterization and whole genome sequencing of a novel strain of Bergeyella porcorum QD2021 isolated from pig.</title>
        <authorList>
            <person name="Liu G."/>
            <person name="Chen C."/>
            <person name="Han X."/>
        </authorList>
    </citation>
    <scope>NUCLEOTIDE SEQUENCE</scope>
    <source>
        <strain evidence="1">QD2021</strain>
        <plasmid evidence="1">pQD2021</plasmid>
    </source>
</reference>
<dbReference type="Gene3D" id="2.60.40.740">
    <property type="match status" value="1"/>
</dbReference>
<evidence type="ECO:0000313" key="2">
    <source>
        <dbReference type="Proteomes" id="UP001432059"/>
    </source>
</evidence>
<dbReference type="Proteomes" id="UP001432059">
    <property type="component" value="Plasmid pQD2021"/>
</dbReference>
<accession>A0AAU0F409</accession>
<evidence type="ECO:0000313" key="1">
    <source>
        <dbReference type="EMBL" id="WOC53137.1"/>
    </source>
</evidence>
<keyword evidence="2" id="KW-1185">Reference proteome</keyword>
<dbReference type="RefSeq" id="WP_327985353.1">
    <property type="nucleotide sequence ID" value="NZ_CP136427.1"/>
</dbReference>
<gene>
    <name evidence="1" type="ORF">BPO_p0054</name>
</gene>
<dbReference type="Pfam" id="PF13573">
    <property type="entry name" value="SprB"/>
    <property type="match status" value="1"/>
</dbReference>
<dbReference type="AlphaFoldDB" id="A0AAU0F409"/>
<sequence length="132" mass="14363">MDKHYRFIHLTEGKYKILVVDKNQNKAEAEFSLIFPSQLTLSVQGSTVKCNSLNEGEVSVTPFGGSGTYTYSWTNGATTPTITGLSAGVYSVLVSDTNKCTIKGTATVQQPELLEISDISINNPVCFGFSQW</sequence>
<dbReference type="KEGG" id="bpor:BPO_p0054"/>
<organism evidence="1 2">
    <name type="scientific">Bergeyella porcorum</name>
    <dbReference type="NCBI Taxonomy" id="1735111"/>
    <lineage>
        <taxon>Bacteria</taxon>
        <taxon>Pseudomonadati</taxon>
        <taxon>Bacteroidota</taxon>
        <taxon>Flavobacteriia</taxon>
        <taxon>Flavobacteriales</taxon>
        <taxon>Weeksellaceae</taxon>
        <taxon>Bergeyella</taxon>
    </lineage>
</organism>
<protein>
    <recommendedName>
        <fullName evidence="3">SprB repeat-containing protein</fullName>
    </recommendedName>
</protein>
<name>A0AAU0F409_9FLAO</name>
<dbReference type="EMBL" id="CP136427">
    <property type="protein sequence ID" value="WOC53137.1"/>
    <property type="molecule type" value="Genomic_DNA"/>
</dbReference>
<geneLocation type="plasmid" evidence="1 2">
    <name>pQD2021</name>
</geneLocation>
<dbReference type="InterPro" id="IPR025667">
    <property type="entry name" value="SprB_repeat"/>
</dbReference>
<evidence type="ECO:0008006" key="3">
    <source>
        <dbReference type="Google" id="ProtNLM"/>
    </source>
</evidence>
<keyword evidence="1" id="KW-0614">Plasmid</keyword>